<sequence length="602" mass="67082">MQKKEADGFTVILYKRRWFSLLIFCLCSFGNAYQWIHLNIISDIVLFFWDASIPGSSVDTKTISVDWLSMIYMLAYIPLIFPSNWILNRWGLRVTLLVASALNAVGGCIKCIAGAVTYETTFGQSNKSIPFSNKLGFPILMAGQTICGIAQSGILGIPAHLAAVWFGVNEVSTATALGVFGNQLGVAFGFLVPPLILPSIPYSSNGTNQIDPTTDMNELFNKIKHYMMIMLYFSAALNILPFIFVLFGFRAKPKTEPSLAQYKRSGSSVIHKLHVNDQLSIDNKPSNGIHSIVNNNGLHEKKNNIDKEFYTKSLDADQQYPALSPNEHSISSTKQDTLNTNDSIMNNFIINIDDKNDISSIDNYSYQSLQNNPRNETISMALKRLFKNTPFILLFISYGILTGVYYAVGTLLNSILLGYFTNSNLSGWAGFTMIIAGIFGSVITGVILDKTKKFKLITCIIYILSLLFMGIFTGILYFRSMPIVFIIMFCLGFFMTGYLSIGFELAAELTYPESEGLSSGLLNTSAQIFGLILIHVATPLRTNYGVLPGNLFLTGLTLIGTIMTVLIKENLYRQQAHERMNRHLTKQINEDLNVQHNEFNET</sequence>
<evidence type="ECO:0000256" key="1">
    <source>
        <dbReference type="ARBA" id="ARBA00004141"/>
    </source>
</evidence>
<evidence type="ECO:0000256" key="5">
    <source>
        <dbReference type="SAM" id="Phobius"/>
    </source>
</evidence>
<feature type="transmembrane region" description="Helical" evidence="5">
    <location>
        <begin position="94"/>
        <end position="115"/>
    </location>
</feature>
<dbReference type="GO" id="GO:0015232">
    <property type="term" value="F:heme transmembrane transporter activity"/>
    <property type="evidence" value="ECO:0007669"/>
    <property type="project" value="TreeGrafter"/>
</dbReference>
<name>A0A922IIS8_SCHHA</name>
<feature type="transmembrane region" description="Helical" evidence="5">
    <location>
        <begin position="69"/>
        <end position="87"/>
    </location>
</feature>
<feature type="transmembrane region" description="Helical" evidence="5">
    <location>
        <begin position="544"/>
        <end position="567"/>
    </location>
</feature>
<dbReference type="PANTHER" id="PTHR10924:SF4">
    <property type="entry name" value="GH15861P"/>
    <property type="match status" value="1"/>
</dbReference>
<reference evidence="6" key="4">
    <citation type="journal article" date="2022" name="PLoS Pathog.">
        <title>Chromosome-level genome of Schistosoma haematobium underpins genome-wide explorations of molecular variation.</title>
        <authorList>
            <person name="Stroehlein A.J."/>
            <person name="Korhonen P.K."/>
            <person name="Lee V.V."/>
            <person name="Ralph S.A."/>
            <person name="Mentink-Kane M."/>
            <person name="You H."/>
            <person name="McManus D.P."/>
            <person name="Tchuente L.T."/>
            <person name="Stothard J.R."/>
            <person name="Kaur P."/>
            <person name="Dudchenko O."/>
            <person name="Aiden E.L."/>
            <person name="Yang B."/>
            <person name="Yang H."/>
            <person name="Emery A.M."/>
            <person name="Webster B.L."/>
            <person name="Brindley P.J."/>
            <person name="Rollinson D."/>
            <person name="Chang B.C.H."/>
            <person name="Gasser R.B."/>
            <person name="Young N.D."/>
        </authorList>
    </citation>
    <scope>NUCLEOTIDE SEQUENCE</scope>
</reference>
<feature type="transmembrane region" description="Helical" evidence="5">
    <location>
        <begin position="484"/>
        <end position="507"/>
    </location>
</feature>
<keyword evidence="3 5" id="KW-1133">Transmembrane helix</keyword>
<dbReference type="InterPro" id="IPR011701">
    <property type="entry name" value="MFS"/>
</dbReference>
<keyword evidence="2 5" id="KW-0812">Transmembrane</keyword>
<dbReference type="Pfam" id="PF07690">
    <property type="entry name" value="MFS_1"/>
    <property type="match status" value="1"/>
</dbReference>
<organism evidence="6 7">
    <name type="scientific">Schistosoma haematobium</name>
    <name type="common">Blood fluke</name>
    <dbReference type="NCBI Taxonomy" id="6185"/>
    <lineage>
        <taxon>Eukaryota</taxon>
        <taxon>Metazoa</taxon>
        <taxon>Spiralia</taxon>
        <taxon>Lophotrochozoa</taxon>
        <taxon>Platyhelminthes</taxon>
        <taxon>Trematoda</taxon>
        <taxon>Digenea</taxon>
        <taxon>Strigeidida</taxon>
        <taxon>Schistosomatoidea</taxon>
        <taxon>Schistosomatidae</taxon>
        <taxon>Schistosoma</taxon>
    </lineage>
</organism>
<feature type="transmembrane region" description="Helical" evidence="5">
    <location>
        <begin position="21"/>
        <end position="49"/>
    </location>
</feature>
<dbReference type="InterPro" id="IPR049680">
    <property type="entry name" value="FLVCR1-2_SLC49-like"/>
</dbReference>
<reference evidence="6" key="2">
    <citation type="journal article" date="2019" name="Gigascience">
        <title>High-quality Schistosoma haematobium genome achieved by single-molecule and long-range sequencing.</title>
        <authorList>
            <person name="Stroehlein A.J."/>
            <person name="Korhonen P.K."/>
            <person name="Chong T.M."/>
            <person name="Lim Y.L."/>
            <person name="Chan K.G."/>
            <person name="Webster B."/>
            <person name="Rollinson D."/>
            <person name="Brindley P.J."/>
            <person name="Gasser R.B."/>
            <person name="Young N.D."/>
        </authorList>
    </citation>
    <scope>NUCLEOTIDE SEQUENCE</scope>
</reference>
<dbReference type="SUPFAM" id="SSF103473">
    <property type="entry name" value="MFS general substrate transporter"/>
    <property type="match status" value="1"/>
</dbReference>
<dbReference type="Gene3D" id="1.20.1250.20">
    <property type="entry name" value="MFS general substrate transporter like domains"/>
    <property type="match status" value="2"/>
</dbReference>
<dbReference type="GO" id="GO:0020037">
    <property type="term" value="F:heme binding"/>
    <property type="evidence" value="ECO:0007669"/>
    <property type="project" value="TreeGrafter"/>
</dbReference>
<dbReference type="InterPro" id="IPR036259">
    <property type="entry name" value="MFS_trans_sf"/>
</dbReference>
<dbReference type="Proteomes" id="UP000471633">
    <property type="component" value="Unassembled WGS sequence"/>
</dbReference>
<dbReference type="CTD" id="24597666"/>
<dbReference type="GO" id="GO:0097037">
    <property type="term" value="P:heme export"/>
    <property type="evidence" value="ECO:0007669"/>
    <property type="project" value="TreeGrafter"/>
</dbReference>
<keyword evidence="6" id="KW-0675">Receptor</keyword>
<evidence type="ECO:0000313" key="7">
    <source>
        <dbReference type="Proteomes" id="UP000471633"/>
    </source>
</evidence>
<protein>
    <submittedName>
        <fullName evidence="6">Feline leukemia virus subgroup C receptor-protein 2, variant 2</fullName>
    </submittedName>
</protein>
<dbReference type="AlphaFoldDB" id="A0A922IIS8"/>
<dbReference type="GO" id="GO:0016020">
    <property type="term" value="C:membrane"/>
    <property type="evidence" value="ECO:0007669"/>
    <property type="project" value="UniProtKB-SubCell"/>
</dbReference>
<comment type="subcellular location">
    <subcellularLocation>
        <location evidence="1">Membrane</location>
        <topology evidence="1">Multi-pass membrane protein</topology>
    </subcellularLocation>
</comment>
<feature type="transmembrane region" description="Helical" evidence="5">
    <location>
        <begin position="226"/>
        <end position="249"/>
    </location>
</feature>
<feature type="transmembrane region" description="Helical" evidence="5">
    <location>
        <begin position="175"/>
        <end position="196"/>
    </location>
</feature>
<feature type="transmembrane region" description="Helical" evidence="5">
    <location>
        <begin position="428"/>
        <end position="448"/>
    </location>
</feature>
<evidence type="ECO:0000313" key="6">
    <source>
        <dbReference type="EMBL" id="KAH9580250.1"/>
    </source>
</evidence>
<dbReference type="GeneID" id="24597666"/>
<accession>A0A922IIS8</accession>
<feature type="transmembrane region" description="Helical" evidence="5">
    <location>
        <begin position="135"/>
        <end position="168"/>
    </location>
</feature>
<keyword evidence="7" id="KW-1185">Reference proteome</keyword>
<feature type="transmembrane region" description="Helical" evidence="5">
    <location>
        <begin position="460"/>
        <end position="478"/>
    </location>
</feature>
<feature type="transmembrane region" description="Helical" evidence="5">
    <location>
        <begin position="519"/>
        <end position="538"/>
    </location>
</feature>
<comment type="caution">
    <text evidence="6">The sequence shown here is derived from an EMBL/GenBank/DDBJ whole genome shotgun (WGS) entry which is preliminary data.</text>
</comment>
<dbReference type="PANTHER" id="PTHR10924">
    <property type="entry name" value="MAJOR FACILITATOR SUPERFAMILY PROTEIN-RELATED"/>
    <property type="match status" value="1"/>
</dbReference>
<keyword evidence="4 5" id="KW-0472">Membrane</keyword>
<reference evidence="6" key="3">
    <citation type="submission" date="2021-06" db="EMBL/GenBank/DDBJ databases">
        <title>Chromosome-level genome assembly for S. haematobium.</title>
        <authorList>
            <person name="Stroehlein A.J."/>
        </authorList>
    </citation>
    <scope>NUCLEOTIDE SEQUENCE</scope>
</reference>
<gene>
    <name evidence="6" type="primary">FLVCR2_1</name>
    <name evidence="6" type="ORF">MS3_00008954</name>
</gene>
<feature type="transmembrane region" description="Helical" evidence="5">
    <location>
        <begin position="390"/>
        <end position="408"/>
    </location>
</feature>
<reference evidence="6" key="1">
    <citation type="journal article" date="2012" name="Nat. Genet.">
        <title>Whole-genome sequence of Schistosoma haematobium.</title>
        <authorList>
            <person name="Young N.D."/>
            <person name="Jex A.R."/>
            <person name="Li B."/>
            <person name="Liu S."/>
            <person name="Yang L."/>
            <person name="Xiong Z."/>
            <person name="Li Y."/>
            <person name="Cantacessi C."/>
            <person name="Hall R.S."/>
            <person name="Xu X."/>
            <person name="Chen F."/>
            <person name="Wu X."/>
            <person name="Zerlotini A."/>
            <person name="Oliveira G."/>
            <person name="Hofmann A."/>
            <person name="Zhang G."/>
            <person name="Fang X."/>
            <person name="Kang Y."/>
            <person name="Campbell B.E."/>
            <person name="Loukas A."/>
            <person name="Ranganathan S."/>
            <person name="Rollinson D."/>
            <person name="Rinaldi G."/>
            <person name="Brindley P.J."/>
            <person name="Yang H."/>
            <person name="Wang J."/>
            <person name="Wang J."/>
            <person name="Gasser R.B."/>
        </authorList>
    </citation>
    <scope>NUCLEOTIDE SEQUENCE</scope>
</reference>
<evidence type="ECO:0000256" key="4">
    <source>
        <dbReference type="ARBA" id="ARBA00023136"/>
    </source>
</evidence>
<proteinExistence type="predicted"/>
<evidence type="ECO:0000256" key="2">
    <source>
        <dbReference type="ARBA" id="ARBA00022692"/>
    </source>
</evidence>
<dbReference type="EMBL" id="AMPZ03000007">
    <property type="protein sequence ID" value="KAH9580250.1"/>
    <property type="molecule type" value="Genomic_DNA"/>
</dbReference>
<evidence type="ECO:0000256" key="3">
    <source>
        <dbReference type="ARBA" id="ARBA00022989"/>
    </source>
</evidence>
<dbReference type="RefSeq" id="XP_051064676.1">
    <property type="nucleotide sequence ID" value="XM_051217294.1"/>
</dbReference>